<gene>
    <name evidence="1" type="ORF">NDU88_010188</name>
</gene>
<proteinExistence type="predicted"/>
<evidence type="ECO:0000313" key="2">
    <source>
        <dbReference type="Proteomes" id="UP001066276"/>
    </source>
</evidence>
<dbReference type="Proteomes" id="UP001066276">
    <property type="component" value="Chromosome 6"/>
</dbReference>
<name>A0AAV7QTQ7_PLEWA</name>
<organism evidence="1 2">
    <name type="scientific">Pleurodeles waltl</name>
    <name type="common">Iberian ribbed newt</name>
    <dbReference type="NCBI Taxonomy" id="8319"/>
    <lineage>
        <taxon>Eukaryota</taxon>
        <taxon>Metazoa</taxon>
        <taxon>Chordata</taxon>
        <taxon>Craniata</taxon>
        <taxon>Vertebrata</taxon>
        <taxon>Euteleostomi</taxon>
        <taxon>Amphibia</taxon>
        <taxon>Batrachia</taxon>
        <taxon>Caudata</taxon>
        <taxon>Salamandroidea</taxon>
        <taxon>Salamandridae</taxon>
        <taxon>Pleurodelinae</taxon>
        <taxon>Pleurodeles</taxon>
    </lineage>
</organism>
<evidence type="ECO:0000313" key="1">
    <source>
        <dbReference type="EMBL" id="KAJ1143886.1"/>
    </source>
</evidence>
<sequence length="310" mass="35036">MLHSGAQMTLIGKRPSLGEWRTDSNLLHWVMMGRNLQADHHFVVKQVSAAWEGAVTQVLHQAPYAKLLTLRWLEPILAIQSLMDLTQWFDSGCTAVGNLYSNDEFITMTEAEEAFGLHRGQFLKYVKLSFMVSRIRPTLPAKPAELRTLLLLLDPGSTRGLILQIYKALNEDRRVIMQTVQDKWTRALTVPLPQTAWKKPFAQVREVAINARCKPTQFYCLHQLYLTPLRLQKMNRARSAASPQCGSIPASFLHMTCVCIRATRIMGVDTGSGSWVHCGKPHRSQGKPPSECSQHLNMRPAYVRPAYVTS</sequence>
<dbReference type="AlphaFoldDB" id="A0AAV7QTQ7"/>
<protein>
    <submittedName>
        <fullName evidence="1">Uncharacterized protein</fullName>
    </submittedName>
</protein>
<reference evidence="1" key="1">
    <citation type="journal article" date="2022" name="bioRxiv">
        <title>Sequencing and chromosome-scale assembly of the giantPleurodeles waltlgenome.</title>
        <authorList>
            <person name="Brown T."/>
            <person name="Elewa A."/>
            <person name="Iarovenko S."/>
            <person name="Subramanian E."/>
            <person name="Araus A.J."/>
            <person name="Petzold A."/>
            <person name="Susuki M."/>
            <person name="Suzuki K.-i.T."/>
            <person name="Hayashi T."/>
            <person name="Toyoda A."/>
            <person name="Oliveira C."/>
            <person name="Osipova E."/>
            <person name="Leigh N.D."/>
            <person name="Simon A."/>
            <person name="Yun M.H."/>
        </authorList>
    </citation>
    <scope>NUCLEOTIDE SEQUENCE</scope>
    <source>
        <strain evidence="1">20211129_DDA</strain>
        <tissue evidence="1">Liver</tissue>
    </source>
</reference>
<comment type="caution">
    <text evidence="1">The sequence shown here is derived from an EMBL/GenBank/DDBJ whole genome shotgun (WGS) entry which is preliminary data.</text>
</comment>
<keyword evidence="2" id="KW-1185">Reference proteome</keyword>
<dbReference type="EMBL" id="JANPWB010000010">
    <property type="protein sequence ID" value="KAJ1143886.1"/>
    <property type="molecule type" value="Genomic_DNA"/>
</dbReference>
<accession>A0AAV7QTQ7</accession>